<keyword evidence="3" id="KW-0326">Glycosidase</keyword>
<dbReference type="InterPro" id="IPR017853">
    <property type="entry name" value="GH"/>
</dbReference>
<dbReference type="AlphaFoldDB" id="A0A178MEJ9"/>
<dbReference type="Pfam" id="PF14310">
    <property type="entry name" value="Fn3-like"/>
    <property type="match status" value="1"/>
</dbReference>
<dbReference type="Gene3D" id="2.60.40.10">
    <property type="entry name" value="Immunoglobulins"/>
    <property type="match status" value="1"/>
</dbReference>
<dbReference type="Gene3D" id="3.20.20.300">
    <property type="entry name" value="Glycoside hydrolase, family 3, N-terminal domain"/>
    <property type="match status" value="1"/>
</dbReference>
<dbReference type="Gene3D" id="3.40.50.1700">
    <property type="entry name" value="Glycoside hydrolase family 3 C-terminal domain"/>
    <property type="match status" value="1"/>
</dbReference>
<dbReference type="GO" id="GO:0009251">
    <property type="term" value="P:glucan catabolic process"/>
    <property type="evidence" value="ECO:0007669"/>
    <property type="project" value="TreeGrafter"/>
</dbReference>
<name>A0A178MEJ9_9CHLR</name>
<dbReference type="FunFam" id="2.60.40.10:FF:000495">
    <property type="entry name" value="Periplasmic beta-glucosidase"/>
    <property type="match status" value="1"/>
</dbReference>
<proteinExistence type="inferred from homology"/>
<dbReference type="InterPro" id="IPR019800">
    <property type="entry name" value="Glyco_hydro_3_AS"/>
</dbReference>
<dbReference type="SUPFAM" id="SSF56988">
    <property type="entry name" value="Anthrax protective antigen"/>
    <property type="match status" value="1"/>
</dbReference>
<dbReference type="SUPFAM" id="SSF52279">
    <property type="entry name" value="Beta-D-glucan exohydrolase, C-terminal domain"/>
    <property type="match status" value="1"/>
</dbReference>
<dbReference type="OrthoDB" id="9805821at2"/>
<evidence type="ECO:0000256" key="2">
    <source>
        <dbReference type="ARBA" id="ARBA00022801"/>
    </source>
</evidence>
<gene>
    <name evidence="5" type="ORF">A6A03_12865</name>
</gene>
<reference evidence="5 6" key="1">
    <citation type="submission" date="2016-04" db="EMBL/GenBank/DDBJ databases">
        <title>Chloroflexus islandicus sp. nov., a thermophilic filamentous anoxygenic phototrophic bacterium from geyser Strokkur (Iceland).</title>
        <authorList>
            <person name="Gaisin V.A."/>
            <person name="Kalashnikov A.M."/>
            <person name="Sukhacheva M.V."/>
            <person name="Grouzdev D.S."/>
            <person name="Ivanov T.M."/>
            <person name="Kuznetsov B."/>
            <person name="Gorlenko V.M."/>
        </authorList>
    </citation>
    <scope>NUCLEOTIDE SEQUENCE [LARGE SCALE GENOMIC DNA]</scope>
    <source>
        <strain evidence="6">isl-2</strain>
    </source>
</reference>
<dbReference type="PANTHER" id="PTHR42715:SF3">
    <property type="entry name" value="BETA-GLUCOSIDASE B-RELATED"/>
    <property type="match status" value="1"/>
</dbReference>
<dbReference type="InterPro" id="IPR011658">
    <property type="entry name" value="PA14_dom"/>
</dbReference>
<evidence type="ECO:0000313" key="5">
    <source>
        <dbReference type="EMBL" id="OAN46264.1"/>
    </source>
</evidence>
<comment type="caution">
    <text evidence="5">The sequence shown here is derived from an EMBL/GenBank/DDBJ whole genome shotgun (WGS) entry which is preliminary data.</text>
</comment>
<dbReference type="Pfam" id="PF07691">
    <property type="entry name" value="PA14"/>
    <property type="match status" value="1"/>
</dbReference>
<keyword evidence="6" id="KW-1185">Reference proteome</keyword>
<dbReference type="Pfam" id="PF01915">
    <property type="entry name" value="Glyco_hydro_3_C"/>
    <property type="match status" value="1"/>
</dbReference>
<organism evidence="5 6">
    <name type="scientific">Chloroflexus islandicus</name>
    <dbReference type="NCBI Taxonomy" id="1707952"/>
    <lineage>
        <taxon>Bacteria</taxon>
        <taxon>Bacillati</taxon>
        <taxon>Chloroflexota</taxon>
        <taxon>Chloroflexia</taxon>
        <taxon>Chloroflexales</taxon>
        <taxon>Chloroflexineae</taxon>
        <taxon>Chloroflexaceae</taxon>
        <taxon>Chloroflexus</taxon>
    </lineage>
</organism>
<dbReference type="RefSeq" id="WP_066786040.1">
    <property type="nucleotide sequence ID" value="NZ_LWQS01000046.1"/>
</dbReference>
<dbReference type="InterPro" id="IPR036962">
    <property type="entry name" value="Glyco_hydro_3_N_sf"/>
</dbReference>
<dbReference type="EMBL" id="LWQS01000046">
    <property type="protein sequence ID" value="OAN46264.1"/>
    <property type="molecule type" value="Genomic_DNA"/>
</dbReference>
<dbReference type="InterPro" id="IPR001764">
    <property type="entry name" value="Glyco_hydro_3_N"/>
</dbReference>
<dbReference type="PROSITE" id="PS51820">
    <property type="entry name" value="PA14"/>
    <property type="match status" value="1"/>
</dbReference>
<feature type="domain" description="PA14" evidence="4">
    <location>
        <begin position="400"/>
        <end position="543"/>
    </location>
</feature>
<dbReference type="PRINTS" id="PR00133">
    <property type="entry name" value="GLHYDRLASE3"/>
</dbReference>
<dbReference type="PANTHER" id="PTHR42715">
    <property type="entry name" value="BETA-GLUCOSIDASE"/>
    <property type="match status" value="1"/>
</dbReference>
<sequence length="811" mass="89231">MTNHIETLLAQLTLDEKIALVAGADAWHTVAIPRLGIPAIKVTDGPNGARGVSRNGTHTSACFPIGVAMGATWNPELVRQIGEALAEETKDKGAHILLAPTVNIHRSPLAGRNFECFSEDPYLTGVMAAAYITGLQSRGVGACIKHFVCNDSEFERFSISSDVGERPLREIYLRPFELAIKQAKPWTIMSAYNRINGVWASENRRLLVEILKGEWQFDGLVMSDWYGTYSERATSNGLDLEMPGPARWLNREHVLAAIERGDLSEAELDDKVRRLLRTIERVGGFANPTPAAEQANDRPAHRALIRRAGAESIVLLKNDGPVLPLDPEQSQTIAVIGANAHWAAIMGGGSSEVAPHYVVTPLQGIRARAGAQCIVDYAIGTPIFRRLPNLDPEWIRVPGSNQSGVRIDYFTNLDLSGAPVRTDHLATLEASWFGDQIEYLNLATFAARLSCDLLPPQSGRYQLGLSCVGQARIWLDDELVLDQWHKELMDGSEQRQPITLVAGKRYRLAVEFRWPTPGNWRAVQVGLWPEREDDPIEEAVALAARSHVAIVFAGLTKEWESEGFDRIDMDLPGRQNELIRRVAAVNPRTIVVLNAGSPLQMPWLDEVAAVALAWYGGQEAGNAIADVLFGVADPGGRLPTTFPKRLADNPAYINYPGENGHVLYGEGLFVGYRYYDRKGVEPLFPFGFGLSYTEFAYRNLRLSANTMRPDETITVSVDVTNTGPRPGAEVVQLYVRDSAARLTRPDKELKGFAKITLQPGETTTVTFTIDRQALSYYDPAVPGWVAEPGEFVALVGRSAADIRLSAPFELV</sequence>
<evidence type="ECO:0000256" key="3">
    <source>
        <dbReference type="RuleBase" id="RU361161"/>
    </source>
</evidence>
<evidence type="ECO:0000313" key="6">
    <source>
        <dbReference type="Proteomes" id="UP000078287"/>
    </source>
</evidence>
<comment type="similarity">
    <text evidence="1 3">Belongs to the glycosyl hydrolase 3 family.</text>
</comment>
<accession>A0A178MEJ9</accession>
<evidence type="ECO:0000256" key="1">
    <source>
        <dbReference type="ARBA" id="ARBA00005336"/>
    </source>
</evidence>
<dbReference type="InterPro" id="IPR036881">
    <property type="entry name" value="Glyco_hydro_3_C_sf"/>
</dbReference>
<dbReference type="Gene3D" id="2.60.120.260">
    <property type="entry name" value="Galactose-binding domain-like"/>
    <property type="match status" value="1"/>
</dbReference>
<dbReference type="InterPro" id="IPR002772">
    <property type="entry name" value="Glyco_hydro_3_C"/>
</dbReference>
<dbReference type="PROSITE" id="PS00775">
    <property type="entry name" value="GLYCOSYL_HYDROL_F3"/>
    <property type="match status" value="1"/>
</dbReference>
<evidence type="ECO:0000259" key="4">
    <source>
        <dbReference type="PROSITE" id="PS51820"/>
    </source>
</evidence>
<protein>
    <submittedName>
        <fullName evidence="5">Glycosyl hydrolase</fullName>
    </submittedName>
</protein>
<dbReference type="GO" id="GO:0008422">
    <property type="term" value="F:beta-glucosidase activity"/>
    <property type="evidence" value="ECO:0007669"/>
    <property type="project" value="UniProtKB-ARBA"/>
</dbReference>
<dbReference type="SUPFAM" id="SSF51445">
    <property type="entry name" value="(Trans)glycosidases"/>
    <property type="match status" value="1"/>
</dbReference>
<dbReference type="Pfam" id="PF00933">
    <property type="entry name" value="Glyco_hydro_3"/>
    <property type="match status" value="1"/>
</dbReference>
<dbReference type="SMART" id="SM01217">
    <property type="entry name" value="Fn3_like"/>
    <property type="match status" value="1"/>
</dbReference>
<dbReference type="STRING" id="1707952.A6A03_12865"/>
<dbReference type="InterPro" id="IPR050288">
    <property type="entry name" value="Cellulose_deg_GH3"/>
</dbReference>
<keyword evidence="2 3" id="KW-0378">Hydrolase</keyword>
<dbReference type="InterPro" id="IPR037524">
    <property type="entry name" value="PA14/GLEYA"/>
</dbReference>
<dbReference type="Proteomes" id="UP000078287">
    <property type="component" value="Unassembled WGS sequence"/>
</dbReference>
<dbReference type="SMART" id="SM00758">
    <property type="entry name" value="PA14"/>
    <property type="match status" value="1"/>
</dbReference>
<dbReference type="InterPro" id="IPR013783">
    <property type="entry name" value="Ig-like_fold"/>
</dbReference>
<dbReference type="InterPro" id="IPR026891">
    <property type="entry name" value="Fn3-like"/>
</dbReference>